<proteinExistence type="predicted"/>
<keyword evidence="2" id="KW-1185">Reference proteome</keyword>
<dbReference type="RefSeq" id="WP_382402377.1">
    <property type="nucleotide sequence ID" value="NZ_JBHTNH010000029.1"/>
</dbReference>
<sequence length="61" mass="7339">MGYIWNGMIKITKKEAIRRFTNDKEVYRLYDDETESLVEDVEEFENEAFGDFDFGYEVTIQ</sequence>
<protein>
    <submittedName>
        <fullName evidence="1">Uncharacterized protein</fullName>
    </submittedName>
</protein>
<name>A0ABW3ZZA7_9BACI</name>
<evidence type="ECO:0000313" key="2">
    <source>
        <dbReference type="Proteomes" id="UP001597178"/>
    </source>
</evidence>
<dbReference type="Proteomes" id="UP001597178">
    <property type="component" value="Unassembled WGS sequence"/>
</dbReference>
<reference evidence="2" key="1">
    <citation type="journal article" date="2019" name="Int. J. Syst. Evol. Microbiol.">
        <title>The Global Catalogue of Microorganisms (GCM) 10K type strain sequencing project: providing services to taxonomists for standard genome sequencing and annotation.</title>
        <authorList>
            <consortium name="The Broad Institute Genomics Platform"/>
            <consortium name="The Broad Institute Genome Sequencing Center for Infectious Disease"/>
            <person name="Wu L."/>
            <person name="Ma J."/>
        </authorList>
    </citation>
    <scope>NUCLEOTIDE SEQUENCE [LARGE SCALE GENOMIC DNA]</scope>
    <source>
        <strain evidence="2">CCUG 54822</strain>
    </source>
</reference>
<organism evidence="1 2">
    <name type="scientific">Lentibacillus salinarum</name>
    <dbReference type="NCBI Taxonomy" id="446820"/>
    <lineage>
        <taxon>Bacteria</taxon>
        <taxon>Bacillati</taxon>
        <taxon>Bacillota</taxon>
        <taxon>Bacilli</taxon>
        <taxon>Bacillales</taxon>
        <taxon>Bacillaceae</taxon>
        <taxon>Lentibacillus</taxon>
    </lineage>
</organism>
<comment type="caution">
    <text evidence="1">The sequence shown here is derived from an EMBL/GenBank/DDBJ whole genome shotgun (WGS) entry which is preliminary data.</text>
</comment>
<evidence type="ECO:0000313" key="1">
    <source>
        <dbReference type="EMBL" id="MFD1363147.1"/>
    </source>
</evidence>
<gene>
    <name evidence="1" type="ORF">ACFQ4A_15970</name>
</gene>
<dbReference type="EMBL" id="JBHTNH010000029">
    <property type="protein sequence ID" value="MFD1363147.1"/>
    <property type="molecule type" value="Genomic_DNA"/>
</dbReference>
<accession>A0ABW3ZZA7</accession>